<dbReference type="Gene3D" id="3.20.20.80">
    <property type="entry name" value="Glycosidases"/>
    <property type="match status" value="1"/>
</dbReference>
<organism evidence="1">
    <name type="scientific">marine sediment metagenome</name>
    <dbReference type="NCBI Taxonomy" id="412755"/>
    <lineage>
        <taxon>unclassified sequences</taxon>
        <taxon>metagenomes</taxon>
        <taxon>ecological metagenomes</taxon>
    </lineage>
</organism>
<reference evidence="1" key="1">
    <citation type="journal article" date="2014" name="Front. Microbiol.">
        <title>High frequency of phylogenetically diverse reductive dehalogenase-homologous genes in deep subseafloor sedimentary metagenomes.</title>
        <authorList>
            <person name="Kawai M."/>
            <person name="Futagami T."/>
            <person name="Toyoda A."/>
            <person name="Takaki Y."/>
            <person name="Nishi S."/>
            <person name="Hori S."/>
            <person name="Arai W."/>
            <person name="Tsubouchi T."/>
            <person name="Morono Y."/>
            <person name="Uchiyama I."/>
            <person name="Ito T."/>
            <person name="Fujiyama A."/>
            <person name="Inagaki F."/>
            <person name="Takami H."/>
        </authorList>
    </citation>
    <scope>NUCLEOTIDE SEQUENCE</scope>
    <source>
        <strain evidence="1">Expedition CK06-06</strain>
    </source>
</reference>
<name>X1BAH8_9ZZZZ</name>
<proteinExistence type="predicted"/>
<comment type="caution">
    <text evidence="1">The sequence shown here is derived from an EMBL/GenBank/DDBJ whole genome shotgun (WGS) entry which is preliminary data.</text>
</comment>
<dbReference type="AlphaFoldDB" id="X1BAH8"/>
<sequence>PVVLAKADYLRNLLTASGFGNKFLMNTESGLLCGRDGKEPACLADEFQITKAYYAAQANATAMALGLRANVWYSLTGWRGTALVDKSLQPYPAYNSLSFSATKLHGSTYNGEIDQYPGVKGHEFNRDGTRIWFLWSLDGEEHSVQFSTVPSAVFDVFGLPVNTTQEFMVTRAPVYIEWTP</sequence>
<gene>
    <name evidence="1" type="ORF">S01H4_23478</name>
</gene>
<dbReference type="EMBL" id="BART01010898">
    <property type="protein sequence ID" value="GAG78277.1"/>
    <property type="molecule type" value="Genomic_DNA"/>
</dbReference>
<evidence type="ECO:0000313" key="1">
    <source>
        <dbReference type="EMBL" id="GAG78277.1"/>
    </source>
</evidence>
<accession>X1BAH8</accession>
<protein>
    <submittedName>
        <fullName evidence="1">Uncharacterized protein</fullName>
    </submittedName>
</protein>
<feature type="non-terminal residue" evidence="1">
    <location>
        <position position="1"/>
    </location>
</feature>